<dbReference type="AlphaFoldDB" id="A0A6M5UMZ7"/>
<name>A0A6M5UMZ7_9MICO</name>
<organism evidence="1 2">
    <name type="scientific">Cellulosimicrobium protaetiae</name>
    <dbReference type="NCBI Taxonomy" id="2587808"/>
    <lineage>
        <taxon>Bacteria</taxon>
        <taxon>Bacillati</taxon>
        <taxon>Actinomycetota</taxon>
        <taxon>Actinomycetes</taxon>
        <taxon>Micrococcales</taxon>
        <taxon>Promicromonosporaceae</taxon>
        <taxon>Cellulosimicrobium</taxon>
    </lineage>
</organism>
<dbReference type="RefSeq" id="WP_154800734.1">
    <property type="nucleotide sequence ID" value="NZ_CP052758.1"/>
</dbReference>
<keyword evidence="1" id="KW-0614">Plasmid</keyword>
<protein>
    <submittedName>
        <fullName evidence="1">Uncharacterized protein</fullName>
    </submittedName>
</protein>
<geneLocation type="plasmid" evidence="1 2">
    <name>pCPRO01</name>
</geneLocation>
<reference evidence="2" key="1">
    <citation type="journal article" date="2022" name="Int. J. Syst. Evol. Microbiol.">
        <title>Cellulosimicrobium protaetiae sp. nov., isolated from the gut of the larva of Protaetia brevitarsis seulensis.</title>
        <authorList>
            <person name="Le Han H."/>
            <person name="Nguyen T.T.H."/>
            <person name="Li Z."/>
            <person name="Shin N.R."/>
            <person name="Kim S.G."/>
        </authorList>
    </citation>
    <scope>NUCLEOTIDE SEQUENCE [LARGE SCALE GENOMIC DNA]</scope>
    <source>
        <strain evidence="2">BI34</strain>
    </source>
</reference>
<gene>
    <name evidence="1" type="ORF">FIC82_020650</name>
</gene>
<keyword evidence="2" id="KW-1185">Reference proteome</keyword>
<evidence type="ECO:0000313" key="1">
    <source>
        <dbReference type="EMBL" id="QJW38792.1"/>
    </source>
</evidence>
<dbReference type="EMBL" id="CP052758">
    <property type="protein sequence ID" value="QJW38792.1"/>
    <property type="molecule type" value="Genomic_DNA"/>
</dbReference>
<dbReference type="KEGG" id="cprt:FIC82_020650"/>
<sequence length="184" mass="21367">MSDDVGDTSFSRRWDEIKARKAVRERPTSVAHLSSREWPRDRSTFNDSLKLLGIDDAGQREWVVNHIDPTLRRWLEHVGYHMVFWFPPSREYLAVGRYVHESAYAVPSRWVREACIYRTRVELPAHEEVDLGWFRSEKHYRWRSTPIPGNPGRGRPSVGVGRPAPVCSRCFMQLPASGVCDECD</sequence>
<dbReference type="Proteomes" id="UP000451354">
    <property type="component" value="Plasmid pCPRO01"/>
</dbReference>
<evidence type="ECO:0000313" key="2">
    <source>
        <dbReference type="Proteomes" id="UP000451354"/>
    </source>
</evidence>
<accession>A0A6M5UMZ7</accession>
<proteinExistence type="predicted"/>